<organism evidence="1 2">
    <name type="scientific">Pedobacter alluvionis</name>
    <dbReference type="NCBI Taxonomy" id="475253"/>
    <lineage>
        <taxon>Bacteria</taxon>
        <taxon>Pseudomonadati</taxon>
        <taxon>Bacteroidota</taxon>
        <taxon>Sphingobacteriia</taxon>
        <taxon>Sphingobacteriales</taxon>
        <taxon>Sphingobacteriaceae</taxon>
        <taxon>Pedobacter</taxon>
    </lineage>
</organism>
<dbReference type="Proteomes" id="UP000273898">
    <property type="component" value="Unassembled WGS sequence"/>
</dbReference>
<gene>
    <name evidence="1" type="ORF">BCL90_0026</name>
</gene>
<accession>A0A497YBD3</accession>
<comment type="caution">
    <text evidence="1">The sequence shown here is derived from an EMBL/GenBank/DDBJ whole genome shotgun (WGS) entry which is preliminary data.</text>
</comment>
<dbReference type="AlphaFoldDB" id="A0A497YBD3"/>
<reference evidence="1 2" key="1">
    <citation type="submission" date="2018-10" db="EMBL/GenBank/DDBJ databases">
        <title>Genomic Encyclopedia of Archaeal and Bacterial Type Strains, Phase II (KMG-II): from individual species to whole genera.</title>
        <authorList>
            <person name="Goeker M."/>
        </authorList>
    </citation>
    <scope>NUCLEOTIDE SEQUENCE [LARGE SCALE GENOMIC DNA]</scope>
    <source>
        <strain evidence="1 2">DSM 19624</strain>
    </source>
</reference>
<protein>
    <submittedName>
        <fullName evidence="1">Uncharacterized protein</fullName>
    </submittedName>
</protein>
<evidence type="ECO:0000313" key="2">
    <source>
        <dbReference type="Proteomes" id="UP000273898"/>
    </source>
</evidence>
<name>A0A497YBD3_9SPHI</name>
<proteinExistence type="predicted"/>
<dbReference type="EMBL" id="RCCK01000001">
    <property type="protein sequence ID" value="RLJ81007.1"/>
    <property type="molecule type" value="Genomic_DNA"/>
</dbReference>
<sequence>MGSNIRLQESASIAGMNSLPKLQLPSIVVMIVRKERTRQGLKNRRSTKVNFNTLRVYCCFLVYKGRVECML</sequence>
<evidence type="ECO:0000313" key="1">
    <source>
        <dbReference type="EMBL" id="RLJ81007.1"/>
    </source>
</evidence>